<dbReference type="Proteomes" id="UP000838756">
    <property type="component" value="Unassembled WGS sequence"/>
</dbReference>
<evidence type="ECO:0000256" key="1">
    <source>
        <dbReference type="SAM" id="MobiDB-lite"/>
    </source>
</evidence>
<dbReference type="OrthoDB" id="6614329at2759"/>
<name>A0A8S4R005_9NEOP</name>
<proteinExistence type="predicted"/>
<organism evidence="2 3">
    <name type="scientific">Pararge aegeria aegeria</name>
    <dbReference type="NCBI Taxonomy" id="348720"/>
    <lineage>
        <taxon>Eukaryota</taxon>
        <taxon>Metazoa</taxon>
        <taxon>Ecdysozoa</taxon>
        <taxon>Arthropoda</taxon>
        <taxon>Hexapoda</taxon>
        <taxon>Insecta</taxon>
        <taxon>Pterygota</taxon>
        <taxon>Neoptera</taxon>
        <taxon>Endopterygota</taxon>
        <taxon>Lepidoptera</taxon>
        <taxon>Glossata</taxon>
        <taxon>Ditrysia</taxon>
        <taxon>Papilionoidea</taxon>
        <taxon>Nymphalidae</taxon>
        <taxon>Satyrinae</taxon>
        <taxon>Satyrini</taxon>
        <taxon>Parargina</taxon>
        <taxon>Pararge</taxon>
    </lineage>
</organism>
<protein>
    <submittedName>
        <fullName evidence="2">Jg23094 protein</fullName>
    </submittedName>
</protein>
<evidence type="ECO:0000313" key="3">
    <source>
        <dbReference type="Proteomes" id="UP000838756"/>
    </source>
</evidence>
<feature type="compositionally biased region" description="Basic and acidic residues" evidence="1">
    <location>
        <begin position="54"/>
        <end position="74"/>
    </location>
</feature>
<comment type="caution">
    <text evidence="2">The sequence shown here is derived from an EMBL/GenBank/DDBJ whole genome shotgun (WGS) entry which is preliminary data.</text>
</comment>
<evidence type="ECO:0000313" key="2">
    <source>
        <dbReference type="EMBL" id="CAH2227234.1"/>
    </source>
</evidence>
<dbReference type="EMBL" id="CAKXAJ010022666">
    <property type="protein sequence ID" value="CAH2227234.1"/>
    <property type="molecule type" value="Genomic_DNA"/>
</dbReference>
<dbReference type="AlphaFoldDB" id="A0A8S4R005"/>
<sequence>MQYKLYFITLQYILLIECSFIDKNNSEVFITYSGHSDLDRPMKKPVTNPDNVTGEDKRNEEAKKEPVTENREAGTDGIVFIPNDKPVFRNEDAVYDDGVKIDDVINSRRIGGLMRDDKIRIAETGE</sequence>
<keyword evidence="3" id="KW-1185">Reference proteome</keyword>
<reference evidence="2" key="1">
    <citation type="submission" date="2022-03" db="EMBL/GenBank/DDBJ databases">
        <authorList>
            <person name="Lindestad O."/>
        </authorList>
    </citation>
    <scope>NUCLEOTIDE SEQUENCE</scope>
</reference>
<gene>
    <name evidence="2" type="primary">jg23094</name>
    <name evidence="2" type="ORF">PAEG_LOCUS7763</name>
</gene>
<feature type="region of interest" description="Disordered" evidence="1">
    <location>
        <begin position="36"/>
        <end position="77"/>
    </location>
</feature>
<accession>A0A8S4R005</accession>